<comment type="similarity">
    <text evidence="2 11">Belongs to the ENDOU family.</text>
</comment>
<comment type="subunit">
    <text evidence="3 11">Monomer.</text>
</comment>
<dbReference type="GO" id="GO:0003723">
    <property type="term" value="F:RNA binding"/>
    <property type="evidence" value="ECO:0007669"/>
    <property type="project" value="UniProtKB-UniRule"/>
</dbReference>
<feature type="compositionally biased region" description="Basic residues" evidence="12">
    <location>
        <begin position="1"/>
        <end position="11"/>
    </location>
</feature>
<reference evidence="14 15" key="1">
    <citation type="submission" date="2018-11" db="EMBL/GenBank/DDBJ databases">
        <authorList>
            <consortium name="Pathogen Informatics"/>
        </authorList>
    </citation>
    <scope>NUCLEOTIDE SEQUENCE [LARGE SCALE GENOMIC DNA]</scope>
</reference>
<sequence>MPNKKTKKPTTRKPTGGNIQTPKKHHCSLLVRKNTMRAQLQELVDKMLEADIYKAGPDDYKVNYGSKVSGTTDRSKNELKKSIFSLFYDVNEEIFKQPVYDVLIKLVENGVFYNDVCEQEKSMDGTRKAQVQKLLDTWTDTEVFRLAYEYLHAKSTFSNLSDEPHSDSFEELKEFLFNFWFGTYSRCSGPMGSSGKIHTVSKSSCNLYQRFEGFEHVFTGEWKQGTVGGHHSWVTYYLAQKAGKINYHGYYTQRGLTTGTFQYKWQSYMKKKGGMLFGTSP</sequence>
<evidence type="ECO:0000256" key="2">
    <source>
        <dbReference type="ARBA" id="ARBA00010168"/>
    </source>
</evidence>
<dbReference type="Proteomes" id="UP000271889">
    <property type="component" value="Unassembled WGS sequence"/>
</dbReference>
<dbReference type="EMBL" id="UYRV01025890">
    <property type="protein sequence ID" value="VDK78319.1"/>
    <property type="molecule type" value="Genomic_DNA"/>
</dbReference>
<keyword evidence="7 11" id="KW-0378">Hydrolase</keyword>
<dbReference type="SUPFAM" id="SSF142877">
    <property type="entry name" value="EndoU-like"/>
    <property type="match status" value="1"/>
</dbReference>
<keyword evidence="5 11" id="KW-0479">Metal-binding</keyword>
<organism evidence="14 15">
    <name type="scientific">Cylicostephanus goldi</name>
    <name type="common">Nematode worm</name>
    <dbReference type="NCBI Taxonomy" id="71465"/>
    <lineage>
        <taxon>Eukaryota</taxon>
        <taxon>Metazoa</taxon>
        <taxon>Ecdysozoa</taxon>
        <taxon>Nematoda</taxon>
        <taxon>Chromadorea</taxon>
        <taxon>Rhabditida</taxon>
        <taxon>Rhabditina</taxon>
        <taxon>Rhabditomorpha</taxon>
        <taxon>Strongyloidea</taxon>
        <taxon>Strongylidae</taxon>
        <taxon>Cylicostephanus</taxon>
    </lineage>
</organism>
<dbReference type="GO" id="GO:0016829">
    <property type="term" value="F:lyase activity"/>
    <property type="evidence" value="ECO:0007669"/>
    <property type="project" value="UniProtKB-KW"/>
</dbReference>
<dbReference type="OrthoDB" id="430326at2759"/>
<dbReference type="AlphaFoldDB" id="A0A3P6T561"/>
<evidence type="ECO:0000256" key="10">
    <source>
        <dbReference type="ARBA" id="ARBA00023239"/>
    </source>
</evidence>
<evidence type="ECO:0000256" key="9">
    <source>
        <dbReference type="ARBA" id="ARBA00023211"/>
    </source>
</evidence>
<feature type="region of interest" description="Disordered" evidence="12">
    <location>
        <begin position="1"/>
        <end position="23"/>
    </location>
</feature>
<dbReference type="CDD" id="cd21159">
    <property type="entry name" value="XendoU"/>
    <property type="match status" value="1"/>
</dbReference>
<comment type="cofactor">
    <cofactor evidence="1 11">
        <name>Mn(2+)</name>
        <dbReference type="ChEBI" id="CHEBI:29035"/>
    </cofactor>
</comment>
<evidence type="ECO:0000256" key="7">
    <source>
        <dbReference type="ARBA" id="ARBA00022801"/>
    </source>
</evidence>
<keyword evidence="8 11" id="KW-0694">RNA-binding</keyword>
<keyword evidence="6 11" id="KW-0255">Endonuclease</keyword>
<feature type="domain" description="EndoU" evidence="13">
    <location>
        <begin position="36"/>
        <end position="281"/>
    </location>
</feature>
<evidence type="ECO:0000256" key="5">
    <source>
        <dbReference type="ARBA" id="ARBA00022723"/>
    </source>
</evidence>
<proteinExistence type="inferred from homology"/>
<dbReference type="GO" id="GO:0046872">
    <property type="term" value="F:metal ion binding"/>
    <property type="evidence" value="ECO:0007669"/>
    <property type="project" value="UniProtKB-UniRule"/>
</dbReference>
<gene>
    <name evidence="14" type="ORF">CGOC_LOCUS7441</name>
</gene>
<keyword evidence="10" id="KW-0456">Lyase</keyword>
<evidence type="ECO:0000256" key="6">
    <source>
        <dbReference type="ARBA" id="ARBA00022759"/>
    </source>
</evidence>
<evidence type="ECO:0000256" key="11">
    <source>
        <dbReference type="RuleBase" id="RU367085"/>
    </source>
</evidence>
<dbReference type="Pfam" id="PF09412">
    <property type="entry name" value="XendoU"/>
    <property type="match status" value="2"/>
</dbReference>
<keyword evidence="15" id="KW-1185">Reference proteome</keyword>
<dbReference type="PROSITE" id="PS51959">
    <property type="entry name" value="ENDOU"/>
    <property type="match status" value="1"/>
</dbReference>
<dbReference type="InterPro" id="IPR018998">
    <property type="entry name" value="EndoU_C"/>
</dbReference>
<keyword evidence="4 11" id="KW-0540">Nuclease</keyword>
<evidence type="ECO:0000256" key="1">
    <source>
        <dbReference type="ARBA" id="ARBA00001936"/>
    </source>
</evidence>
<accession>A0A3P6T561</accession>
<dbReference type="GO" id="GO:0016787">
    <property type="term" value="F:hydrolase activity"/>
    <property type="evidence" value="ECO:0007669"/>
    <property type="project" value="UniProtKB-KW"/>
</dbReference>
<evidence type="ECO:0000259" key="13">
    <source>
        <dbReference type="PROSITE" id="PS51959"/>
    </source>
</evidence>
<evidence type="ECO:0000313" key="15">
    <source>
        <dbReference type="Proteomes" id="UP000271889"/>
    </source>
</evidence>
<evidence type="ECO:0000256" key="8">
    <source>
        <dbReference type="ARBA" id="ARBA00022884"/>
    </source>
</evidence>
<evidence type="ECO:0000256" key="3">
    <source>
        <dbReference type="ARBA" id="ARBA00011245"/>
    </source>
</evidence>
<dbReference type="PANTHER" id="PTHR12439">
    <property type="entry name" value="PLACENTAL PROTEIN 11-RELATED"/>
    <property type="match status" value="1"/>
</dbReference>
<dbReference type="InterPro" id="IPR039787">
    <property type="entry name" value="ENDOU"/>
</dbReference>
<evidence type="ECO:0000313" key="14">
    <source>
        <dbReference type="EMBL" id="VDK78319.1"/>
    </source>
</evidence>
<dbReference type="PANTHER" id="PTHR12439:SF42">
    <property type="entry name" value="ENDORIBONUCLEASE-RELATED"/>
    <property type="match status" value="1"/>
</dbReference>
<protein>
    <recommendedName>
        <fullName evidence="13">EndoU domain-containing protein</fullName>
    </recommendedName>
</protein>
<feature type="non-terminal residue" evidence="14">
    <location>
        <position position="281"/>
    </location>
</feature>
<evidence type="ECO:0000256" key="4">
    <source>
        <dbReference type="ARBA" id="ARBA00022722"/>
    </source>
</evidence>
<dbReference type="GO" id="GO:0004521">
    <property type="term" value="F:RNA endonuclease activity"/>
    <property type="evidence" value="ECO:0007669"/>
    <property type="project" value="UniProtKB-UniRule"/>
</dbReference>
<evidence type="ECO:0000256" key="12">
    <source>
        <dbReference type="SAM" id="MobiDB-lite"/>
    </source>
</evidence>
<name>A0A3P6T561_CYLGO</name>
<dbReference type="InterPro" id="IPR037227">
    <property type="entry name" value="EndoU-like"/>
</dbReference>
<keyword evidence="9 11" id="KW-0464">Manganese</keyword>